<dbReference type="EMBL" id="OD002705">
    <property type="protein sequence ID" value="CAD7405922.1"/>
    <property type="molecule type" value="Genomic_DNA"/>
</dbReference>
<name>A0A7R9H2Y7_TIMPO</name>
<proteinExistence type="predicted"/>
<sequence length="213" mass="22361">MDIGLVGRGGSASYWGGPMGRAGSLSNPTGQMGRDSLGSDNSGQMGNSGLASDRGGRMGRGGPVSDRNGWKEVVRRMIGVDKREEVVRQSDCGGQMGRGLASVRVVLSSVKSVVRCVPRSAPFSKAGGEYSPMLQTIIQCFFFGAMVVEGGLVPKGLYLTGSELEKEGGPLTDDSIYHSISLGRGQVKLDNFNNLTGEGSGFESYLGYISPHS</sequence>
<gene>
    <name evidence="2" type="ORF">TPSB3V08_LOCUS5198</name>
</gene>
<evidence type="ECO:0000256" key="1">
    <source>
        <dbReference type="SAM" id="MobiDB-lite"/>
    </source>
</evidence>
<accession>A0A7R9H2Y7</accession>
<protein>
    <submittedName>
        <fullName evidence="2">Uncharacterized protein</fullName>
    </submittedName>
</protein>
<reference evidence="2" key="1">
    <citation type="submission" date="2020-11" db="EMBL/GenBank/DDBJ databases">
        <authorList>
            <person name="Tran Van P."/>
        </authorList>
    </citation>
    <scope>NUCLEOTIDE SEQUENCE</scope>
</reference>
<dbReference type="AlphaFoldDB" id="A0A7R9H2Y7"/>
<evidence type="ECO:0000313" key="2">
    <source>
        <dbReference type="EMBL" id="CAD7405922.1"/>
    </source>
</evidence>
<feature type="region of interest" description="Disordered" evidence="1">
    <location>
        <begin position="16"/>
        <end position="67"/>
    </location>
</feature>
<organism evidence="2">
    <name type="scientific">Timema poppense</name>
    <name type="common">Walking stick</name>
    <dbReference type="NCBI Taxonomy" id="170557"/>
    <lineage>
        <taxon>Eukaryota</taxon>
        <taxon>Metazoa</taxon>
        <taxon>Ecdysozoa</taxon>
        <taxon>Arthropoda</taxon>
        <taxon>Hexapoda</taxon>
        <taxon>Insecta</taxon>
        <taxon>Pterygota</taxon>
        <taxon>Neoptera</taxon>
        <taxon>Polyneoptera</taxon>
        <taxon>Phasmatodea</taxon>
        <taxon>Timematodea</taxon>
        <taxon>Timematoidea</taxon>
        <taxon>Timematidae</taxon>
        <taxon>Timema</taxon>
    </lineage>
</organism>
<feature type="compositionally biased region" description="Polar residues" evidence="1">
    <location>
        <begin position="38"/>
        <end position="50"/>
    </location>
</feature>